<dbReference type="InterPro" id="IPR041710">
    <property type="entry name" value="HPS/KGPDC"/>
</dbReference>
<keyword evidence="1" id="KW-0456">Lyase</keyword>
<dbReference type="NCBIfam" id="NF005442">
    <property type="entry name" value="PRK07028.1"/>
    <property type="match status" value="1"/>
</dbReference>
<dbReference type="GO" id="GO:0004590">
    <property type="term" value="F:orotidine-5'-phosphate decarboxylase activity"/>
    <property type="evidence" value="ECO:0007669"/>
    <property type="project" value="InterPro"/>
</dbReference>
<dbReference type="GO" id="GO:0033982">
    <property type="term" value="F:3-dehydro-L-gulonate-6-phosphate decarboxylase activity"/>
    <property type="evidence" value="ECO:0007669"/>
    <property type="project" value="TreeGrafter"/>
</dbReference>
<dbReference type="AlphaFoldDB" id="X0ZL27"/>
<dbReference type="InterPro" id="IPR013785">
    <property type="entry name" value="Aldolase_TIM"/>
</dbReference>
<dbReference type="InterPro" id="IPR005493">
    <property type="entry name" value="RraA/RraA-like"/>
</dbReference>
<dbReference type="Pfam" id="PF03737">
    <property type="entry name" value="RraA-like"/>
    <property type="match status" value="1"/>
</dbReference>
<dbReference type="PANTHER" id="PTHR35039">
    <property type="entry name" value="3-KETO-L-GULONATE-6-PHOSPHATE DECARBOXYLASE SGBH-RELATED"/>
    <property type="match status" value="1"/>
</dbReference>
<proteinExistence type="predicted"/>
<evidence type="ECO:0000313" key="4">
    <source>
        <dbReference type="EMBL" id="GAG58802.1"/>
    </source>
</evidence>
<feature type="domain" description="Orotidine 5'-phosphate decarboxylase" evidence="3">
    <location>
        <begin position="9"/>
        <end position="216"/>
    </location>
</feature>
<evidence type="ECO:0000256" key="1">
    <source>
        <dbReference type="ARBA" id="ARBA00023239"/>
    </source>
</evidence>
<dbReference type="InterPro" id="IPR001754">
    <property type="entry name" value="OMPdeCOase_dom"/>
</dbReference>
<gene>
    <name evidence="4" type="ORF">S01H4_14036</name>
</gene>
<comment type="caution">
    <text evidence="4">The sequence shown here is derived from an EMBL/GenBank/DDBJ whole genome shotgun (WGS) entry which is preliminary data.</text>
</comment>
<dbReference type="GO" id="GO:0006207">
    <property type="term" value="P:'de novo' pyrimidine nucleobase biosynthetic process"/>
    <property type="evidence" value="ECO:0007669"/>
    <property type="project" value="InterPro"/>
</dbReference>
<dbReference type="EMBL" id="BART01006164">
    <property type="protein sequence ID" value="GAG58802.1"/>
    <property type="molecule type" value="Genomic_DNA"/>
</dbReference>
<dbReference type="Gene3D" id="3.20.20.70">
    <property type="entry name" value="Aldolase class I"/>
    <property type="match status" value="1"/>
</dbReference>
<dbReference type="CDD" id="cd04726">
    <property type="entry name" value="KGPDC_HPS"/>
    <property type="match status" value="1"/>
</dbReference>
<dbReference type="InterPro" id="IPR017120">
    <property type="entry name" value="Bifunct_HPS/DMK_prd"/>
</dbReference>
<dbReference type="InterPro" id="IPR036704">
    <property type="entry name" value="RraA/RraA-like_sf"/>
</dbReference>
<dbReference type="Pfam" id="PF00215">
    <property type="entry name" value="OMPdecase"/>
    <property type="match status" value="1"/>
</dbReference>
<dbReference type="PIRSF" id="PIRSF037137">
    <property type="entry name" value="HPS_DMK_prd"/>
    <property type="match status" value="1"/>
</dbReference>
<name>X0ZL27_9ZZZZ</name>
<dbReference type="SUPFAM" id="SSF89562">
    <property type="entry name" value="RraA-like"/>
    <property type="match status" value="1"/>
</dbReference>
<organism evidence="4">
    <name type="scientific">marine sediment metagenome</name>
    <dbReference type="NCBI Taxonomy" id="412755"/>
    <lineage>
        <taxon>unclassified sequences</taxon>
        <taxon>metagenomes</taxon>
        <taxon>ecological metagenomes</taxon>
    </lineage>
</organism>
<accession>X0ZL27</accession>
<dbReference type="GO" id="GO:0019854">
    <property type="term" value="P:L-ascorbic acid catabolic process"/>
    <property type="evidence" value="ECO:0007669"/>
    <property type="project" value="TreeGrafter"/>
</dbReference>
<keyword evidence="2" id="KW-0119">Carbohydrate metabolism</keyword>
<dbReference type="SMART" id="SM00934">
    <property type="entry name" value="OMPdecase"/>
    <property type="match status" value="1"/>
</dbReference>
<dbReference type="Gene3D" id="3.50.30.40">
    <property type="entry name" value="Ribonuclease E inhibitor RraA/RraA-like"/>
    <property type="match status" value="1"/>
</dbReference>
<sequence length="445" mass="48707">MIKKNNAPVLQIALDLVNLHRALQIAEEAIKGGVNWIEAGTPLIKSEGMNAVRKLKEKFPNHTIVADMKTVDGGSAEIEIAAKAGAGVVLMLGVSDNTSIREAILAAKKYGVKLGCDLIDVVEEKFIERALELEEMGVDIICVHVGVDQQMIYGGEKTVELTRKVAERLKPTTLIATAGGLNSETAYKAREAGADIIIVGGALYKAKNPEESAKTIWKSINEAKSIKTDLFKKYSEEELYDVFMKVSTPNISDAMHREGEMQGLYPIWIGTDKEPLKFAGKAVTVRAYNGDWSKPVESIDVAQEGEVIVIDACEGKDAVWGELASWSCIQKGIAAVVIDGAIRDVDDIREIRFPAFARFITPTAGEPRGMGEINTPIECGNQKIEAGDWIIGDQSGVVVVPKYKAKEIANRAIDILEKENRIREEIQRGSTLSKVLKLKKWEKFG</sequence>
<dbReference type="SUPFAM" id="SSF51366">
    <property type="entry name" value="Ribulose-phoshate binding barrel"/>
    <property type="match status" value="1"/>
</dbReference>
<evidence type="ECO:0000256" key="2">
    <source>
        <dbReference type="ARBA" id="ARBA00023277"/>
    </source>
</evidence>
<dbReference type="CDD" id="cd16841">
    <property type="entry name" value="RraA_family"/>
    <property type="match status" value="1"/>
</dbReference>
<dbReference type="InterPro" id="IPR011060">
    <property type="entry name" value="RibuloseP-bd_barrel"/>
</dbReference>
<reference evidence="4" key="1">
    <citation type="journal article" date="2014" name="Front. Microbiol.">
        <title>High frequency of phylogenetically diverse reductive dehalogenase-homologous genes in deep subseafloor sedimentary metagenomes.</title>
        <authorList>
            <person name="Kawai M."/>
            <person name="Futagami T."/>
            <person name="Toyoda A."/>
            <person name="Takaki Y."/>
            <person name="Nishi S."/>
            <person name="Hori S."/>
            <person name="Arai W."/>
            <person name="Tsubouchi T."/>
            <person name="Morono Y."/>
            <person name="Uchiyama I."/>
            <person name="Ito T."/>
            <person name="Fujiyama A."/>
            <person name="Inagaki F."/>
            <person name="Takami H."/>
        </authorList>
    </citation>
    <scope>NUCLEOTIDE SEQUENCE</scope>
    <source>
        <strain evidence="4">Expedition CK06-06</strain>
    </source>
</reference>
<evidence type="ECO:0000259" key="3">
    <source>
        <dbReference type="SMART" id="SM00934"/>
    </source>
</evidence>
<protein>
    <recommendedName>
        <fullName evidence="3">Orotidine 5'-phosphate decarboxylase domain-containing protein</fullName>
    </recommendedName>
</protein>
<dbReference type="PANTHER" id="PTHR35039:SF3">
    <property type="entry name" value="3-KETO-L-GULONATE-6-PHOSPHATE DECARBOXYLASE SGBH-RELATED"/>
    <property type="match status" value="1"/>
</dbReference>